<accession>A0A0G0KU89</accession>
<organism evidence="1 2">
    <name type="scientific">Candidatus Woesebacteria bacterium GW2011_GWA1_37_8</name>
    <dbReference type="NCBI Taxonomy" id="1618546"/>
    <lineage>
        <taxon>Bacteria</taxon>
        <taxon>Candidatus Woeseibacteriota</taxon>
    </lineage>
</organism>
<dbReference type="EMBL" id="LBTR01000032">
    <property type="protein sequence ID" value="KKQ44121.1"/>
    <property type="molecule type" value="Genomic_DNA"/>
</dbReference>
<dbReference type="AlphaFoldDB" id="A0A0G0KU89"/>
<comment type="caution">
    <text evidence="1">The sequence shown here is derived from an EMBL/GenBank/DDBJ whole genome shotgun (WGS) entry which is preliminary data.</text>
</comment>
<reference evidence="1 2" key="1">
    <citation type="journal article" date="2015" name="Nature">
        <title>rRNA introns, odd ribosomes, and small enigmatic genomes across a large radiation of phyla.</title>
        <authorList>
            <person name="Brown C.T."/>
            <person name="Hug L.A."/>
            <person name="Thomas B.C."/>
            <person name="Sharon I."/>
            <person name="Castelle C.J."/>
            <person name="Singh A."/>
            <person name="Wilkins M.J."/>
            <person name="Williams K.H."/>
            <person name="Banfield J.F."/>
        </authorList>
    </citation>
    <scope>NUCLEOTIDE SEQUENCE [LARGE SCALE GENOMIC DNA]</scope>
</reference>
<evidence type="ECO:0000313" key="1">
    <source>
        <dbReference type="EMBL" id="KKQ44121.1"/>
    </source>
</evidence>
<proteinExistence type="predicted"/>
<protein>
    <submittedName>
        <fullName evidence="1">Uncharacterized protein</fullName>
    </submittedName>
</protein>
<dbReference type="Proteomes" id="UP000034603">
    <property type="component" value="Unassembled WGS sequence"/>
</dbReference>
<gene>
    <name evidence="1" type="ORF">US62_C0032G0005</name>
</gene>
<name>A0A0G0KU89_9BACT</name>
<evidence type="ECO:0000313" key="2">
    <source>
        <dbReference type="Proteomes" id="UP000034603"/>
    </source>
</evidence>
<sequence length="85" mass="9642">MPTGKTHLGGGQRNRRGAQYIRDLGRLTNEELVAKYGPVDLSVPFFGTKVDPSGKNLKTKYGNGIVKKWHRNRKIKLVIKIYFVD</sequence>